<comment type="function">
    <text evidence="1">PPIases accelerate the folding of proteins. It catalyzes the cis-trans isomerization of proline imidic peptide bonds in oligopeptides.</text>
</comment>
<keyword evidence="3" id="KW-0812">Transmembrane</keyword>
<name>A0A3N4HGA2_9ACTN</name>
<feature type="region of interest" description="Disordered" evidence="2">
    <location>
        <begin position="156"/>
        <end position="175"/>
    </location>
</feature>
<dbReference type="PROSITE" id="PS50072">
    <property type="entry name" value="CSA_PPIASE_2"/>
    <property type="match status" value="1"/>
</dbReference>
<dbReference type="GO" id="GO:0003755">
    <property type="term" value="F:peptidyl-prolyl cis-trans isomerase activity"/>
    <property type="evidence" value="ECO:0007669"/>
    <property type="project" value="InterPro"/>
</dbReference>
<feature type="region of interest" description="Disordered" evidence="2">
    <location>
        <begin position="1"/>
        <end position="66"/>
    </location>
</feature>
<dbReference type="InterPro" id="IPR029000">
    <property type="entry name" value="Cyclophilin-like_dom_sf"/>
</dbReference>
<feature type="transmembrane region" description="Helical" evidence="3">
    <location>
        <begin position="82"/>
        <end position="104"/>
    </location>
</feature>
<keyword evidence="6" id="KW-1185">Reference proteome</keyword>
<keyword evidence="3" id="KW-1133">Transmembrane helix</keyword>
<evidence type="ECO:0000313" key="5">
    <source>
        <dbReference type="EMBL" id="RPA66144.1"/>
    </source>
</evidence>
<keyword evidence="3" id="KW-0472">Membrane</keyword>
<dbReference type="Pfam" id="PF00160">
    <property type="entry name" value="Pro_isomerase"/>
    <property type="match status" value="1"/>
</dbReference>
<dbReference type="PANTHER" id="PTHR45625">
    <property type="entry name" value="PEPTIDYL-PROLYL CIS-TRANS ISOMERASE-RELATED"/>
    <property type="match status" value="1"/>
</dbReference>
<dbReference type="InterPro" id="IPR002130">
    <property type="entry name" value="Cyclophilin-type_PPIase_dom"/>
</dbReference>
<dbReference type="AlphaFoldDB" id="A0A3N4HGA2"/>
<feature type="compositionally biased region" description="Basic and acidic residues" evidence="2">
    <location>
        <begin position="56"/>
        <end position="66"/>
    </location>
</feature>
<dbReference type="EMBL" id="RKMH01000001">
    <property type="protein sequence ID" value="RPA66144.1"/>
    <property type="molecule type" value="Genomic_DNA"/>
</dbReference>
<organism evidence="5 6">
    <name type="scientific">Gordonia oryzae</name>
    <dbReference type="NCBI Taxonomy" id="2487349"/>
    <lineage>
        <taxon>Bacteria</taxon>
        <taxon>Bacillati</taxon>
        <taxon>Actinomycetota</taxon>
        <taxon>Actinomycetes</taxon>
        <taxon>Mycobacteriales</taxon>
        <taxon>Gordoniaceae</taxon>
        <taxon>Gordonia</taxon>
    </lineage>
</organism>
<evidence type="ECO:0000256" key="2">
    <source>
        <dbReference type="SAM" id="MobiDB-lite"/>
    </source>
</evidence>
<dbReference type="InterPro" id="IPR044666">
    <property type="entry name" value="Cyclophilin_A-like"/>
</dbReference>
<dbReference type="Proteomes" id="UP000267536">
    <property type="component" value="Unassembled WGS sequence"/>
</dbReference>
<dbReference type="SUPFAM" id="SSF50891">
    <property type="entry name" value="Cyclophilin-like"/>
    <property type="match status" value="1"/>
</dbReference>
<reference evidence="5 6" key="1">
    <citation type="submission" date="2018-11" db="EMBL/GenBank/DDBJ databases">
        <title>Draft genome sequence of Gordonia sp. RS15-1S isolated from rice stems.</title>
        <authorList>
            <person name="Muangham S."/>
        </authorList>
    </citation>
    <scope>NUCLEOTIDE SEQUENCE [LARGE SCALE GENOMIC DNA]</scope>
    <source>
        <strain evidence="5 6">RS15-1S</strain>
    </source>
</reference>
<evidence type="ECO:0000256" key="1">
    <source>
        <dbReference type="ARBA" id="ARBA00002388"/>
    </source>
</evidence>
<evidence type="ECO:0000256" key="3">
    <source>
        <dbReference type="SAM" id="Phobius"/>
    </source>
</evidence>
<evidence type="ECO:0000313" key="6">
    <source>
        <dbReference type="Proteomes" id="UP000267536"/>
    </source>
</evidence>
<feature type="compositionally biased region" description="Basic and acidic residues" evidence="2">
    <location>
        <begin position="1"/>
        <end position="16"/>
    </location>
</feature>
<protein>
    <submittedName>
        <fullName evidence="5">Peptidylprolyl isomerase</fullName>
    </submittedName>
</protein>
<evidence type="ECO:0000259" key="4">
    <source>
        <dbReference type="PROSITE" id="PS50072"/>
    </source>
</evidence>
<proteinExistence type="predicted"/>
<gene>
    <name evidence="5" type="ORF">EF294_00710</name>
</gene>
<feature type="region of interest" description="Disordered" evidence="2">
    <location>
        <begin position="337"/>
        <end position="357"/>
    </location>
</feature>
<dbReference type="RefSeq" id="WP_123925102.1">
    <property type="nucleotide sequence ID" value="NZ_JBPSDP010000002.1"/>
</dbReference>
<feature type="domain" description="PPIase cyclophilin-type" evidence="4">
    <location>
        <begin position="187"/>
        <end position="366"/>
    </location>
</feature>
<dbReference type="PANTHER" id="PTHR45625:SF3">
    <property type="entry name" value="PEPTIDYL-PROLYL CIS-TRANS ISOMERASE B-RELATED"/>
    <property type="match status" value="1"/>
</dbReference>
<dbReference type="OrthoDB" id="5507614at2"/>
<dbReference type="Gene3D" id="2.40.100.10">
    <property type="entry name" value="Cyclophilin-like"/>
    <property type="match status" value="1"/>
</dbReference>
<accession>A0A3N4HGA2</accession>
<keyword evidence="5" id="KW-0413">Isomerase</keyword>
<comment type="caution">
    <text evidence="5">The sequence shown here is derived from an EMBL/GenBank/DDBJ whole genome shotgun (WGS) entry which is preliminary data.</text>
</comment>
<sequence length="367" mass="38272">MASNKEPEKPGAHNDADNDDPATANPSGPNLSENASDPAGDGPAEAATADRALTNEQRREAAKRKLEERLERERAAARKRKVLIGSVSGVVVVAVLATATYFIVDKIQTDRFNASHTTCDYVAKDSNFKQIPTTVPAEVTAPDQRALYQEQINKVKAGESKQKTTPMPDKTQAKDGTSTLTLTTTQGVVPVELNRTGAPCNTGAVISLADHGYYDNSPCHRMTTAALKVLQCGDPTGTGLGQPGWTSPDEPPTDLKPSGQANPMTGQQAVTYPRGTVAIANSGSAQQGEANSGGSAQFFILIQDGTLPASYAVVGTVAPAGMKVIDKVFAGGVNPGIGPNQTTGAYERTADDGSPKLPITIETATVS</sequence>